<feature type="region of interest" description="Disordered" evidence="2">
    <location>
        <begin position="327"/>
        <end position="351"/>
    </location>
</feature>
<evidence type="ECO:0000256" key="1">
    <source>
        <dbReference type="ARBA" id="ARBA00023027"/>
    </source>
</evidence>
<dbReference type="InterPro" id="IPR000157">
    <property type="entry name" value="TIR_dom"/>
</dbReference>
<evidence type="ECO:0000313" key="4">
    <source>
        <dbReference type="EMBL" id="RID75798.1"/>
    </source>
</evidence>
<evidence type="ECO:0000256" key="2">
    <source>
        <dbReference type="SAM" id="MobiDB-lite"/>
    </source>
</evidence>
<sequence>MDENQQSPQYQVFLNFRGAQLRHNFIDHLVNAMKGRGINVFIDTDEQKGKDIKILLKRIEESRVALAIFSTKYTESSWCLDELATIKKRVDLGMLEVLPIFYKVSTESVKQLVGEFGDHFRRREWEYRCEKSKIDEWKKALECVSGKIGLTLDEKSSESNFIGLIITNVLELLEKVSSKEQTTKSQVKLKTTQPREAVGLGKGGNSSSYSTNLSGFGNIPSGKTSINPSWLGSGSSLSGGNSLGPNTTVLSGFGSQSLQVPYSIMSHQGWITGPSGFGSQQSLQPPMQGIYNMGQCAGSASATGNTLAAQTNQLICFGQRPQQPYSTVQSSLAPSGLQNNHNSRYGPGQITYSSSTSYNGVPISKHTYVWNPSQGTTMTAKSHIPPMDFRSFDYDSD</sequence>
<evidence type="ECO:0000313" key="5">
    <source>
        <dbReference type="Proteomes" id="UP000264353"/>
    </source>
</evidence>
<dbReference type="GO" id="GO:0007165">
    <property type="term" value="P:signal transduction"/>
    <property type="evidence" value="ECO:0007669"/>
    <property type="project" value="InterPro"/>
</dbReference>
<evidence type="ECO:0000259" key="3">
    <source>
        <dbReference type="PROSITE" id="PS50104"/>
    </source>
</evidence>
<gene>
    <name evidence="4" type="ORF">BRARA_B02821</name>
</gene>
<dbReference type="SMART" id="SM00255">
    <property type="entry name" value="TIR"/>
    <property type="match status" value="1"/>
</dbReference>
<dbReference type="Gene3D" id="3.40.50.10140">
    <property type="entry name" value="Toll/interleukin-1 receptor homology (TIR) domain"/>
    <property type="match status" value="1"/>
</dbReference>
<accession>A0A398AFX8</accession>
<dbReference type="PANTHER" id="PTHR32009">
    <property type="entry name" value="TMV RESISTANCE PROTEIN N-LIKE"/>
    <property type="match status" value="1"/>
</dbReference>
<organism evidence="4 5">
    <name type="scientific">Brassica campestris</name>
    <name type="common">Field mustard</name>
    <dbReference type="NCBI Taxonomy" id="3711"/>
    <lineage>
        <taxon>Eukaryota</taxon>
        <taxon>Viridiplantae</taxon>
        <taxon>Streptophyta</taxon>
        <taxon>Embryophyta</taxon>
        <taxon>Tracheophyta</taxon>
        <taxon>Spermatophyta</taxon>
        <taxon>Magnoliopsida</taxon>
        <taxon>eudicotyledons</taxon>
        <taxon>Gunneridae</taxon>
        <taxon>Pentapetalae</taxon>
        <taxon>rosids</taxon>
        <taxon>malvids</taxon>
        <taxon>Brassicales</taxon>
        <taxon>Brassicaceae</taxon>
        <taxon>Brassiceae</taxon>
        <taxon>Brassica</taxon>
    </lineage>
</organism>
<feature type="compositionally biased region" description="Polar residues" evidence="2">
    <location>
        <begin position="183"/>
        <end position="194"/>
    </location>
</feature>
<dbReference type="Pfam" id="PF01582">
    <property type="entry name" value="TIR"/>
    <property type="match status" value="1"/>
</dbReference>
<dbReference type="PANTHER" id="PTHR32009:SF95">
    <property type="entry name" value="TIR DOMAIN-CONTAINING PROTEIN"/>
    <property type="match status" value="1"/>
</dbReference>
<protein>
    <recommendedName>
        <fullName evidence="3">TIR domain-containing protein</fullName>
    </recommendedName>
</protein>
<dbReference type="AlphaFoldDB" id="A0A398AFX8"/>
<dbReference type="FunFam" id="3.40.50.10140:FF:000007">
    <property type="entry name" value="Disease resistance protein (TIR-NBS-LRR class)"/>
    <property type="match status" value="1"/>
</dbReference>
<dbReference type="PROSITE" id="PS50104">
    <property type="entry name" value="TIR"/>
    <property type="match status" value="1"/>
</dbReference>
<dbReference type="InterPro" id="IPR035897">
    <property type="entry name" value="Toll_tir_struct_dom_sf"/>
</dbReference>
<feature type="compositionally biased region" description="Polar residues" evidence="2">
    <location>
        <begin position="327"/>
        <end position="343"/>
    </location>
</feature>
<feature type="region of interest" description="Disordered" evidence="2">
    <location>
        <begin position="183"/>
        <end position="205"/>
    </location>
</feature>
<dbReference type="SUPFAM" id="SSF52200">
    <property type="entry name" value="Toll/Interleukin receptor TIR domain"/>
    <property type="match status" value="1"/>
</dbReference>
<proteinExistence type="predicted"/>
<feature type="region of interest" description="Disordered" evidence="2">
    <location>
        <begin position="376"/>
        <end position="397"/>
    </location>
</feature>
<dbReference type="EMBL" id="CM010629">
    <property type="protein sequence ID" value="RID75798.1"/>
    <property type="molecule type" value="Genomic_DNA"/>
</dbReference>
<keyword evidence="1" id="KW-0520">NAD</keyword>
<reference evidence="4 5" key="1">
    <citation type="submission" date="2018-06" db="EMBL/GenBank/DDBJ databases">
        <title>WGS assembly of Brassica rapa FPsc.</title>
        <authorList>
            <person name="Bowman J."/>
            <person name="Kohchi T."/>
            <person name="Yamato K."/>
            <person name="Jenkins J."/>
            <person name="Shu S."/>
            <person name="Ishizaki K."/>
            <person name="Yamaoka S."/>
            <person name="Nishihama R."/>
            <person name="Nakamura Y."/>
            <person name="Berger F."/>
            <person name="Adam C."/>
            <person name="Aki S."/>
            <person name="Althoff F."/>
            <person name="Araki T."/>
            <person name="Arteaga-Vazquez M."/>
            <person name="Balasubrmanian S."/>
            <person name="Bauer D."/>
            <person name="Boehm C."/>
            <person name="Briginshaw L."/>
            <person name="Caballero-Perez J."/>
            <person name="Catarino B."/>
            <person name="Chen F."/>
            <person name="Chiyoda S."/>
            <person name="Chovatia M."/>
            <person name="Davies K."/>
            <person name="Delmans M."/>
            <person name="Demura T."/>
            <person name="Dierschke T."/>
            <person name="Dolan L."/>
            <person name="Dorantes-Acosta A."/>
            <person name="Eklund D."/>
            <person name="Florent S."/>
            <person name="Flores-Sandoval E."/>
            <person name="Fujiyama A."/>
            <person name="Fukuzawa H."/>
            <person name="Galik B."/>
            <person name="Grimanelli D."/>
            <person name="Grimwood J."/>
            <person name="Grossniklaus U."/>
            <person name="Hamada T."/>
            <person name="Haseloff J."/>
            <person name="Hetherington A."/>
            <person name="Higo A."/>
            <person name="Hirakawa Y."/>
            <person name="Hundley H."/>
            <person name="Ikeda Y."/>
            <person name="Inoue K."/>
            <person name="Inoue S."/>
            <person name="Ishida S."/>
            <person name="Jia Q."/>
            <person name="Kakita M."/>
            <person name="Kanazawa T."/>
            <person name="Kawai Y."/>
            <person name="Kawashima T."/>
            <person name="Kennedy M."/>
            <person name="Kinose K."/>
            <person name="Kinoshita T."/>
            <person name="Kohara Y."/>
            <person name="Koide E."/>
            <person name="Komatsu K."/>
            <person name="Kopischke S."/>
            <person name="Kubo M."/>
            <person name="Kyozuka J."/>
            <person name="Lagercrantz U."/>
            <person name="Lin S."/>
            <person name="Lindquist E."/>
            <person name="Lipzen A."/>
            <person name="Lu C."/>
            <person name="Luna E."/>
            <person name="Martienssen R."/>
            <person name="Minamino N."/>
            <person name="Mizutani M."/>
            <person name="Mizutani M."/>
            <person name="Mochizuki N."/>
            <person name="Monte I."/>
            <person name="Mosher R."/>
            <person name="Nagasaki H."/>
            <person name="Nakagami H."/>
            <person name="Naramoto S."/>
            <person name="Nishitani K."/>
            <person name="Ohtani M."/>
            <person name="Okamoto T."/>
            <person name="Okumura M."/>
            <person name="Phillips J."/>
            <person name="Pollak B."/>
            <person name="Reinders A."/>
            <person name="Roevekamp M."/>
            <person name="Sano R."/>
            <person name="Sawa S."/>
            <person name="Schmid M."/>
            <person name="Shirakawa M."/>
            <person name="Solano R."/>
            <person name="Spunde A."/>
            <person name="Suetsugu N."/>
            <person name="Sugano S."/>
            <person name="Sugiyama A."/>
            <person name="Sun R."/>
            <person name="Suzuki Y."/>
            <person name="Takenaka M."/>
            <person name="Takezawa D."/>
            <person name="Tomogane H."/>
            <person name="Tsuzuki M."/>
            <person name="Ueda T."/>
            <person name="Umeda M."/>
            <person name="Ward J."/>
            <person name="Watanabe Y."/>
            <person name="Yazaki K."/>
            <person name="Yokoyama R."/>
            <person name="Yoshitake Y."/>
            <person name="Yotsui I."/>
            <person name="Zachgo S."/>
            <person name="Schmutz J."/>
        </authorList>
    </citation>
    <scope>NUCLEOTIDE SEQUENCE [LARGE SCALE GENOMIC DNA]</scope>
    <source>
        <strain evidence="5">cv. B-3</strain>
    </source>
</reference>
<name>A0A398AFX8_BRACM</name>
<feature type="domain" description="TIR" evidence="3">
    <location>
        <begin position="8"/>
        <end position="173"/>
    </location>
</feature>
<dbReference type="Proteomes" id="UP000264353">
    <property type="component" value="Chromosome A2"/>
</dbReference>